<reference evidence="1 2" key="1">
    <citation type="submission" date="2016-11" db="EMBL/GenBank/DDBJ databases">
        <title>Genomic analysis of Caldithrix abyssi and proposal of a novel bacterial phylum Caldithrichaeota.</title>
        <authorList>
            <person name="Kublanov I."/>
            <person name="Sigalova O."/>
            <person name="Gavrilov S."/>
            <person name="Lebedinsky A."/>
            <person name="Ivanova N."/>
            <person name="Daum C."/>
            <person name="Reddy T."/>
            <person name="Klenk H.P."/>
            <person name="Goker M."/>
            <person name="Reva O."/>
            <person name="Miroshnichenko M."/>
            <person name="Kyprides N."/>
            <person name="Woyke T."/>
            <person name="Gelfand M."/>
        </authorList>
    </citation>
    <scope>NUCLEOTIDE SEQUENCE [LARGE SCALE GENOMIC DNA]</scope>
    <source>
        <strain evidence="1 2">LF13</strain>
    </source>
</reference>
<gene>
    <name evidence="1" type="ORF">Cabys_3489</name>
</gene>
<protein>
    <submittedName>
        <fullName evidence="1">Uncharacterized protein</fullName>
    </submittedName>
</protein>
<dbReference type="EMBL" id="CP018099">
    <property type="protein sequence ID" value="APF20235.1"/>
    <property type="molecule type" value="Genomic_DNA"/>
</dbReference>
<dbReference type="KEGG" id="caby:Cabys_3489"/>
<dbReference type="AlphaFoldDB" id="A0A1J1CC05"/>
<sequence>MAFSFIGIVKTMSKNIPIKNRLLFSSQFFIKISPYSQLIFV</sequence>
<accession>A0A1J1CC05</accession>
<dbReference type="Proteomes" id="UP000183868">
    <property type="component" value="Chromosome"/>
</dbReference>
<proteinExistence type="predicted"/>
<organism evidence="1 2">
    <name type="scientific">Caldithrix abyssi DSM 13497</name>
    <dbReference type="NCBI Taxonomy" id="880073"/>
    <lineage>
        <taxon>Bacteria</taxon>
        <taxon>Pseudomonadati</taxon>
        <taxon>Calditrichota</taxon>
        <taxon>Calditrichia</taxon>
        <taxon>Calditrichales</taxon>
        <taxon>Calditrichaceae</taxon>
        <taxon>Caldithrix</taxon>
    </lineage>
</organism>
<evidence type="ECO:0000313" key="2">
    <source>
        <dbReference type="Proteomes" id="UP000183868"/>
    </source>
</evidence>
<name>A0A1J1CC05_CALAY</name>
<evidence type="ECO:0000313" key="1">
    <source>
        <dbReference type="EMBL" id="APF20235.1"/>
    </source>
</evidence>